<organism evidence="2 3">
    <name type="scientific">Dendrobium thyrsiflorum</name>
    <name type="common">Pinecone-like raceme dendrobium</name>
    <name type="synonym">Orchid</name>
    <dbReference type="NCBI Taxonomy" id="117978"/>
    <lineage>
        <taxon>Eukaryota</taxon>
        <taxon>Viridiplantae</taxon>
        <taxon>Streptophyta</taxon>
        <taxon>Embryophyta</taxon>
        <taxon>Tracheophyta</taxon>
        <taxon>Spermatophyta</taxon>
        <taxon>Magnoliopsida</taxon>
        <taxon>Liliopsida</taxon>
        <taxon>Asparagales</taxon>
        <taxon>Orchidaceae</taxon>
        <taxon>Epidendroideae</taxon>
        <taxon>Malaxideae</taxon>
        <taxon>Dendrobiinae</taxon>
        <taxon>Dendrobium</taxon>
    </lineage>
</organism>
<evidence type="ECO:0000256" key="1">
    <source>
        <dbReference type="SAM" id="MobiDB-lite"/>
    </source>
</evidence>
<name>A0ABD0UII8_DENTH</name>
<keyword evidence="3" id="KW-1185">Reference proteome</keyword>
<dbReference type="AlphaFoldDB" id="A0ABD0UII8"/>
<accession>A0ABD0UII8</accession>
<evidence type="ECO:0000313" key="3">
    <source>
        <dbReference type="Proteomes" id="UP001552299"/>
    </source>
</evidence>
<comment type="caution">
    <text evidence="2">The sequence shown here is derived from an EMBL/GenBank/DDBJ whole genome shotgun (WGS) entry which is preliminary data.</text>
</comment>
<sequence length="84" mass="10054">MLGGFTGKKSSLCKNREQRKKYALKRFGGRKKTDRTDNTRKKDMIQKQLRIRHKQMENAKRERRSRRVGDNLRAKRASFALQLF</sequence>
<proteinExistence type="predicted"/>
<feature type="compositionally biased region" description="Basic residues" evidence="1">
    <location>
        <begin position="17"/>
        <end position="33"/>
    </location>
</feature>
<protein>
    <submittedName>
        <fullName evidence="2">Uncharacterized protein</fullName>
    </submittedName>
</protein>
<reference evidence="2 3" key="1">
    <citation type="journal article" date="2024" name="Plant Biotechnol. J.">
        <title>Dendrobium thyrsiflorum genome and its molecular insights into genes involved in important horticultural traits.</title>
        <authorList>
            <person name="Chen B."/>
            <person name="Wang J.Y."/>
            <person name="Zheng P.J."/>
            <person name="Li K.L."/>
            <person name="Liang Y.M."/>
            <person name="Chen X.F."/>
            <person name="Zhang C."/>
            <person name="Zhao X."/>
            <person name="He X."/>
            <person name="Zhang G.Q."/>
            <person name="Liu Z.J."/>
            <person name="Xu Q."/>
        </authorList>
    </citation>
    <scope>NUCLEOTIDE SEQUENCE [LARGE SCALE GENOMIC DNA]</scope>
    <source>
        <strain evidence="2">GZMU011</strain>
    </source>
</reference>
<feature type="region of interest" description="Disordered" evidence="1">
    <location>
        <begin position="1"/>
        <end position="42"/>
    </location>
</feature>
<gene>
    <name evidence="2" type="ORF">M5K25_020924</name>
</gene>
<evidence type="ECO:0000313" key="2">
    <source>
        <dbReference type="EMBL" id="KAL0910003.1"/>
    </source>
</evidence>
<dbReference type="Proteomes" id="UP001552299">
    <property type="component" value="Unassembled WGS sequence"/>
</dbReference>
<dbReference type="EMBL" id="JANQDX010000016">
    <property type="protein sequence ID" value="KAL0910003.1"/>
    <property type="molecule type" value="Genomic_DNA"/>
</dbReference>